<keyword evidence="7" id="KW-0670">Pyruvate</keyword>
<protein>
    <submittedName>
        <fullName evidence="7">Hydroxypyruvate reductase</fullName>
        <ecNumber evidence="7">1.1.1.81</ecNumber>
    </submittedName>
</protein>
<dbReference type="AlphaFoldDB" id="A0A222E547"/>
<comment type="similarity">
    <text evidence="1 4">Belongs to the D-isomer specific 2-hydroxyacid dehydrogenase family.</text>
</comment>
<evidence type="ECO:0000256" key="3">
    <source>
        <dbReference type="ARBA" id="ARBA00023027"/>
    </source>
</evidence>
<keyword evidence="8" id="KW-1185">Reference proteome</keyword>
<dbReference type="InterPro" id="IPR036291">
    <property type="entry name" value="NAD(P)-bd_dom_sf"/>
</dbReference>
<dbReference type="SUPFAM" id="SSF52283">
    <property type="entry name" value="Formate/glycerate dehydrogenase catalytic domain-like"/>
    <property type="match status" value="1"/>
</dbReference>
<dbReference type="GO" id="GO:0016618">
    <property type="term" value="F:hydroxypyruvate reductase [NAD(P)H] activity"/>
    <property type="evidence" value="ECO:0007669"/>
    <property type="project" value="UniProtKB-EC"/>
</dbReference>
<organism evidence="7 8">
    <name type="scientific">Antarctobacter heliothermus</name>
    <dbReference type="NCBI Taxonomy" id="74033"/>
    <lineage>
        <taxon>Bacteria</taxon>
        <taxon>Pseudomonadati</taxon>
        <taxon>Pseudomonadota</taxon>
        <taxon>Alphaproteobacteria</taxon>
        <taxon>Rhodobacterales</taxon>
        <taxon>Roseobacteraceae</taxon>
        <taxon>Antarctobacter</taxon>
    </lineage>
</organism>
<evidence type="ECO:0000259" key="5">
    <source>
        <dbReference type="Pfam" id="PF00389"/>
    </source>
</evidence>
<dbReference type="PANTHER" id="PTHR42938:SF47">
    <property type="entry name" value="HYDROXYPYRUVATE REDUCTASE"/>
    <property type="match status" value="1"/>
</dbReference>
<gene>
    <name evidence="7" type="ORF">ANTHELSMS3_02668</name>
</gene>
<dbReference type="InterPro" id="IPR006140">
    <property type="entry name" value="D-isomer_DH_NAD-bd"/>
</dbReference>
<evidence type="ECO:0000313" key="7">
    <source>
        <dbReference type="EMBL" id="ASP21327.1"/>
    </source>
</evidence>
<evidence type="ECO:0000256" key="2">
    <source>
        <dbReference type="ARBA" id="ARBA00023002"/>
    </source>
</evidence>
<dbReference type="PROSITE" id="PS00671">
    <property type="entry name" value="D_2_HYDROXYACID_DH_3"/>
    <property type="match status" value="1"/>
</dbReference>
<dbReference type="Pfam" id="PF02826">
    <property type="entry name" value="2-Hacid_dh_C"/>
    <property type="match status" value="1"/>
</dbReference>
<sequence>MVDRPTICVTEHIHPDAMARLAEIGNVIGPGPEADDWPARAEAVIVRSAPVSQEQLQRAVRLRVIGKHGAGTDTIDVQAANAAGIPVLTAAGTNAESVADLAICLALNLLRAPDLHDAALRGGRMLAPRQRIGFELSELQAGILGMGAIGRAVAQRLVHGFGAQVLAYDPMLPASDWPERVERAETVDDVLSRSGILFLHLPLLPETTHVLNERAFALMPRGSFVVNCARGGIVDEVALAEAIADGHIAGAASDVFEAEPPDPQHALFSAGRFIGTPHIGGSTEAGLKRTGMLIAERVISELKKPREIED</sequence>
<evidence type="ECO:0000259" key="6">
    <source>
        <dbReference type="Pfam" id="PF02826"/>
    </source>
</evidence>
<feature type="domain" description="D-isomer specific 2-hydroxyacid dehydrogenase catalytic" evidence="5">
    <location>
        <begin position="9"/>
        <end position="303"/>
    </location>
</feature>
<accession>A0A222E547</accession>
<dbReference type="InterPro" id="IPR029753">
    <property type="entry name" value="D-isomer_DH_CS"/>
</dbReference>
<keyword evidence="3" id="KW-0520">NAD</keyword>
<dbReference type="PANTHER" id="PTHR42938">
    <property type="entry name" value="FORMATE DEHYDROGENASE 1"/>
    <property type="match status" value="1"/>
</dbReference>
<evidence type="ECO:0000313" key="8">
    <source>
        <dbReference type="Proteomes" id="UP000203589"/>
    </source>
</evidence>
<dbReference type="Gene3D" id="3.40.50.720">
    <property type="entry name" value="NAD(P)-binding Rossmann-like Domain"/>
    <property type="match status" value="2"/>
</dbReference>
<dbReference type="SUPFAM" id="SSF51735">
    <property type="entry name" value="NAD(P)-binding Rossmann-fold domains"/>
    <property type="match status" value="1"/>
</dbReference>
<keyword evidence="2 4" id="KW-0560">Oxidoreductase</keyword>
<dbReference type="PROSITE" id="PS00065">
    <property type="entry name" value="D_2_HYDROXYACID_DH_1"/>
    <property type="match status" value="1"/>
</dbReference>
<dbReference type="InterPro" id="IPR029752">
    <property type="entry name" value="D-isomer_DH_CS1"/>
</dbReference>
<evidence type="ECO:0000256" key="4">
    <source>
        <dbReference type="RuleBase" id="RU003719"/>
    </source>
</evidence>
<dbReference type="EC" id="1.1.1.81" evidence="7"/>
<dbReference type="InterPro" id="IPR006139">
    <property type="entry name" value="D-isomer_2_OHA_DH_cat_dom"/>
</dbReference>
<name>A0A222E547_9RHOB</name>
<dbReference type="RefSeq" id="WP_157733506.1">
    <property type="nucleotide sequence ID" value="NZ_CP022540.1"/>
</dbReference>
<reference evidence="7 8" key="1">
    <citation type="submission" date="2017-07" db="EMBL/GenBank/DDBJ databases">
        <title>Genome Sequence of Antarctobacter heliothermus Strain SMS3 Isolated from a culture of the Diatom Skeletonema marinoi.</title>
        <authorList>
            <person name="Topel M."/>
            <person name="Pinder M.I.M."/>
            <person name="Johansson O.N."/>
            <person name="Kourtchenko O."/>
            <person name="Godhe A."/>
            <person name="Clarke A.K."/>
        </authorList>
    </citation>
    <scope>NUCLEOTIDE SEQUENCE [LARGE SCALE GENOMIC DNA]</scope>
    <source>
        <strain evidence="7 8">SMS3</strain>
    </source>
</reference>
<dbReference type="Pfam" id="PF00389">
    <property type="entry name" value="2-Hacid_dh"/>
    <property type="match status" value="1"/>
</dbReference>
<evidence type="ECO:0000256" key="1">
    <source>
        <dbReference type="ARBA" id="ARBA00005854"/>
    </source>
</evidence>
<dbReference type="KEGG" id="aht:ANTHELSMS3_02668"/>
<dbReference type="EMBL" id="CP022540">
    <property type="protein sequence ID" value="ASP21327.1"/>
    <property type="molecule type" value="Genomic_DNA"/>
</dbReference>
<dbReference type="GO" id="GO:0051287">
    <property type="term" value="F:NAD binding"/>
    <property type="evidence" value="ECO:0007669"/>
    <property type="project" value="InterPro"/>
</dbReference>
<dbReference type="Proteomes" id="UP000203589">
    <property type="component" value="Chromosome"/>
</dbReference>
<proteinExistence type="inferred from homology"/>
<dbReference type="OrthoDB" id="9793626at2"/>
<feature type="domain" description="D-isomer specific 2-hydroxyacid dehydrogenase NAD-binding" evidence="6">
    <location>
        <begin position="104"/>
        <end position="280"/>
    </location>
</feature>